<gene>
    <name evidence="3" type="ORF">MANES_05G152200v8</name>
</gene>
<comment type="caution">
    <text evidence="3">The sequence shown here is derived from an EMBL/GenBank/DDBJ whole genome shotgun (WGS) entry which is preliminary data.</text>
</comment>
<organism evidence="3 4">
    <name type="scientific">Manihot esculenta</name>
    <name type="common">Cassava</name>
    <name type="synonym">Jatropha manihot</name>
    <dbReference type="NCBI Taxonomy" id="3983"/>
    <lineage>
        <taxon>Eukaryota</taxon>
        <taxon>Viridiplantae</taxon>
        <taxon>Streptophyta</taxon>
        <taxon>Embryophyta</taxon>
        <taxon>Tracheophyta</taxon>
        <taxon>Spermatophyta</taxon>
        <taxon>Magnoliopsida</taxon>
        <taxon>eudicotyledons</taxon>
        <taxon>Gunneridae</taxon>
        <taxon>Pentapetalae</taxon>
        <taxon>rosids</taxon>
        <taxon>fabids</taxon>
        <taxon>Malpighiales</taxon>
        <taxon>Euphorbiaceae</taxon>
        <taxon>Crotonoideae</taxon>
        <taxon>Manihoteae</taxon>
        <taxon>Manihot</taxon>
    </lineage>
</organism>
<dbReference type="SUPFAM" id="SSF52058">
    <property type="entry name" value="L domain-like"/>
    <property type="match status" value="1"/>
</dbReference>
<dbReference type="Proteomes" id="UP000091857">
    <property type="component" value="Chromosome 5"/>
</dbReference>
<dbReference type="Gramene" id="Manes.05G152200.1.v8.1">
    <property type="protein sequence ID" value="Manes.05G152200.1.v8.1.CDS.1"/>
    <property type="gene ID" value="Manes.05G152200.v8.1"/>
</dbReference>
<dbReference type="STRING" id="3983.A0A2C9VWK5"/>
<keyword evidence="1" id="KW-0677">Repeat</keyword>
<accession>A0A2C9VWK5</accession>
<dbReference type="Gene3D" id="3.80.10.10">
    <property type="entry name" value="Ribonuclease Inhibitor"/>
    <property type="match status" value="1"/>
</dbReference>
<evidence type="ECO:0000259" key="2">
    <source>
        <dbReference type="Pfam" id="PF23598"/>
    </source>
</evidence>
<evidence type="ECO:0000256" key="1">
    <source>
        <dbReference type="ARBA" id="ARBA00022737"/>
    </source>
</evidence>
<dbReference type="InterPro" id="IPR055414">
    <property type="entry name" value="LRR_R13L4/SHOC2-like"/>
</dbReference>
<keyword evidence="4" id="KW-1185">Reference proteome</keyword>
<reference evidence="4" key="1">
    <citation type="journal article" date="2016" name="Nat. Biotechnol.">
        <title>Sequencing wild and cultivated cassava and related species reveals extensive interspecific hybridization and genetic diversity.</title>
        <authorList>
            <person name="Bredeson J.V."/>
            <person name="Lyons J.B."/>
            <person name="Prochnik S.E."/>
            <person name="Wu G.A."/>
            <person name="Ha C.M."/>
            <person name="Edsinger-Gonzales E."/>
            <person name="Grimwood J."/>
            <person name="Schmutz J."/>
            <person name="Rabbi I.Y."/>
            <person name="Egesi C."/>
            <person name="Nauluvula P."/>
            <person name="Lebot V."/>
            <person name="Ndunguru J."/>
            <person name="Mkamilo G."/>
            <person name="Bart R.S."/>
            <person name="Setter T.L."/>
            <person name="Gleadow R.M."/>
            <person name="Kulakow P."/>
            <person name="Ferguson M.E."/>
            <person name="Rounsley S."/>
            <person name="Rokhsar D.S."/>
        </authorList>
    </citation>
    <scope>NUCLEOTIDE SEQUENCE [LARGE SCALE GENOMIC DNA]</scope>
    <source>
        <strain evidence="4">cv. AM560-2</strain>
    </source>
</reference>
<dbReference type="Pfam" id="PF23598">
    <property type="entry name" value="LRR_14"/>
    <property type="match status" value="1"/>
</dbReference>
<sequence>MPLFYSIRNSDGGLLGEEFYGEMATGEASSDAPIAARIQNDQGETSAFAAYKTKYENLPHHLKSCLDYIFLRSMCWHNDKDYVVRLLLAQGLIPEKPGEIMEDTAASNIKELIDLGMLHEVYGYYKTRLSVSKFHKKSCITEVEEHDFVFKAANLPIHASITNGGEDLPPNFKTFLIRSLFAEALGSISFHVYEYVYFSQVFLQTVCALQFILVLELDGRIEYLPDEVGELVHLRYLGLKDTGIKKLPHTIGNLQKLQTLEVTHSKLHQLPIEILNIKQLRHLIFDNHVPRGIGTLVNLYSLIGVCADAGFASELSTLTHLRNLNIRNVEDHANELYAAIFNLENLVSLSLNVEDAYLGTPLPDLEPFSPPPHIQELSLYGGLIEMPNWLASMENLIRLELNRSTLLEFPSSVLQFLPKLKHLILDDAYKTKIIGKEFCNAGGYPELETLLISSKDLVEWTEIVNGAFPSLKKLKFEDCPNLRFLPEGLQHISTIQELVLLPSHGDLARRLRGEENYKIKNISNLRIREER</sequence>
<evidence type="ECO:0000313" key="4">
    <source>
        <dbReference type="Proteomes" id="UP000091857"/>
    </source>
</evidence>
<name>A0A2C9VWK5_MANES</name>
<dbReference type="PANTHER" id="PTHR47186">
    <property type="entry name" value="LEUCINE-RICH REPEAT-CONTAINING PROTEIN 57"/>
    <property type="match status" value="1"/>
</dbReference>
<dbReference type="OMA" id="DSCELWS"/>
<dbReference type="PANTHER" id="PTHR47186:SF12">
    <property type="entry name" value="NB-ARC DOMAIN-CONTAINING PROTEIN"/>
    <property type="match status" value="1"/>
</dbReference>
<dbReference type="OrthoDB" id="598235at2759"/>
<dbReference type="AlphaFoldDB" id="A0A2C9VWK5"/>
<protein>
    <recommendedName>
        <fullName evidence="2">Disease resistance R13L4/SHOC-2-like LRR domain-containing protein</fullName>
    </recommendedName>
</protein>
<dbReference type="EMBL" id="CM004391">
    <property type="protein sequence ID" value="OAY50636.1"/>
    <property type="molecule type" value="Genomic_DNA"/>
</dbReference>
<dbReference type="InterPro" id="IPR032675">
    <property type="entry name" value="LRR_dom_sf"/>
</dbReference>
<evidence type="ECO:0000313" key="3">
    <source>
        <dbReference type="EMBL" id="OAY50636.1"/>
    </source>
</evidence>
<feature type="domain" description="Disease resistance R13L4/SHOC-2-like LRR" evidence="2">
    <location>
        <begin position="208"/>
        <end position="493"/>
    </location>
</feature>
<proteinExistence type="predicted"/>